<gene>
    <name evidence="1" type="ORF">NK6_4107</name>
</gene>
<proteinExistence type="predicted"/>
<organism evidence="1 2">
    <name type="scientific">Bradyrhizobium diazoefficiens</name>
    <dbReference type="NCBI Taxonomy" id="1355477"/>
    <lineage>
        <taxon>Bacteria</taxon>
        <taxon>Pseudomonadati</taxon>
        <taxon>Pseudomonadota</taxon>
        <taxon>Alphaproteobacteria</taxon>
        <taxon>Hyphomicrobiales</taxon>
        <taxon>Nitrobacteraceae</taxon>
        <taxon>Bradyrhizobium</taxon>
    </lineage>
</organism>
<evidence type="ECO:0000313" key="1">
    <source>
        <dbReference type="EMBL" id="BAR57276.1"/>
    </source>
</evidence>
<evidence type="ECO:0000313" key="2">
    <source>
        <dbReference type="Proteomes" id="UP000063308"/>
    </source>
</evidence>
<protein>
    <submittedName>
        <fullName evidence="1">Uncharacterized protein</fullName>
    </submittedName>
</protein>
<sequence>MTGKPAGDVMDKNLLIDQACDIYCHGLARIDTLGPNRRLVFTVPSVDSTGYQQVVVKLILPAELMVTLAYMAAGTDRDTISPDLIALETGRAN</sequence>
<dbReference type="EMBL" id="AP014685">
    <property type="protein sequence ID" value="BAR57276.1"/>
    <property type="molecule type" value="Genomic_DNA"/>
</dbReference>
<accession>A0A0E4BQA5</accession>
<reference evidence="1 2" key="1">
    <citation type="submission" date="2014-11" db="EMBL/GenBank/DDBJ databases">
        <title>Symbiosis island explosion on the genome of extra-slow-growing strains of soybean bradyrhizobia with massive insertion sequences.</title>
        <authorList>
            <person name="Iida T."/>
            <person name="Minamisawa K."/>
        </authorList>
    </citation>
    <scope>NUCLEOTIDE SEQUENCE [LARGE SCALE GENOMIC DNA]</scope>
    <source>
        <strain evidence="1 2">NK6</strain>
    </source>
</reference>
<dbReference type="RefSeq" id="WP_038943178.1">
    <property type="nucleotide sequence ID" value="NZ_CP126038.1"/>
</dbReference>
<name>A0A0E4BQA5_9BRAD</name>
<dbReference type="AlphaFoldDB" id="A0A0E4BQA5"/>
<dbReference type="Proteomes" id="UP000063308">
    <property type="component" value="Chromosome"/>
</dbReference>